<accession>A0A9D4EH87</accession>
<keyword evidence="3" id="KW-1185">Reference proteome</keyword>
<feature type="region of interest" description="Disordered" evidence="1">
    <location>
        <begin position="24"/>
        <end position="47"/>
    </location>
</feature>
<gene>
    <name evidence="2" type="ORF">DPMN_157393</name>
</gene>
<dbReference type="AlphaFoldDB" id="A0A9D4EH87"/>
<dbReference type="EMBL" id="JAIWYP010000008">
    <property type="protein sequence ID" value="KAH3779590.1"/>
    <property type="molecule type" value="Genomic_DNA"/>
</dbReference>
<reference evidence="2" key="2">
    <citation type="submission" date="2020-11" db="EMBL/GenBank/DDBJ databases">
        <authorList>
            <person name="McCartney M.A."/>
            <person name="Auch B."/>
            <person name="Kono T."/>
            <person name="Mallez S."/>
            <person name="Becker A."/>
            <person name="Gohl D.M."/>
            <person name="Silverstein K.A.T."/>
            <person name="Koren S."/>
            <person name="Bechman K.B."/>
            <person name="Herman A."/>
            <person name="Abrahante J.E."/>
            <person name="Garbe J."/>
        </authorList>
    </citation>
    <scope>NUCLEOTIDE SEQUENCE</scope>
    <source>
        <strain evidence="2">Duluth1</strain>
        <tissue evidence="2">Whole animal</tissue>
    </source>
</reference>
<evidence type="ECO:0000256" key="1">
    <source>
        <dbReference type="SAM" id="MobiDB-lite"/>
    </source>
</evidence>
<proteinExistence type="predicted"/>
<protein>
    <submittedName>
        <fullName evidence="2">Uncharacterized protein</fullName>
    </submittedName>
</protein>
<evidence type="ECO:0000313" key="3">
    <source>
        <dbReference type="Proteomes" id="UP000828390"/>
    </source>
</evidence>
<feature type="compositionally biased region" description="Polar residues" evidence="1">
    <location>
        <begin position="27"/>
        <end position="42"/>
    </location>
</feature>
<evidence type="ECO:0000313" key="2">
    <source>
        <dbReference type="EMBL" id="KAH3779590.1"/>
    </source>
</evidence>
<sequence length="125" mass="14348">MHAKYEVAIFKIAKVIAKCKSWRKQTDQQNNRQGKNNMSPTTIVGDIKKSNRKHTSKIYWSQNTDTDNLSSAHIAPPCMFLMFQLLHLSEKLKKTAQKGYRVAQPEEGLSGKLWLEKGCVRKKDV</sequence>
<reference evidence="2" key="1">
    <citation type="journal article" date="2019" name="bioRxiv">
        <title>The Genome of the Zebra Mussel, Dreissena polymorpha: A Resource for Invasive Species Research.</title>
        <authorList>
            <person name="McCartney M.A."/>
            <person name="Auch B."/>
            <person name="Kono T."/>
            <person name="Mallez S."/>
            <person name="Zhang Y."/>
            <person name="Obille A."/>
            <person name="Becker A."/>
            <person name="Abrahante J.E."/>
            <person name="Garbe J."/>
            <person name="Badalamenti J.P."/>
            <person name="Herman A."/>
            <person name="Mangelson H."/>
            <person name="Liachko I."/>
            <person name="Sullivan S."/>
            <person name="Sone E.D."/>
            <person name="Koren S."/>
            <person name="Silverstein K.A.T."/>
            <person name="Beckman K.B."/>
            <person name="Gohl D.M."/>
        </authorList>
    </citation>
    <scope>NUCLEOTIDE SEQUENCE</scope>
    <source>
        <strain evidence="2">Duluth1</strain>
        <tissue evidence="2">Whole animal</tissue>
    </source>
</reference>
<name>A0A9D4EH87_DREPO</name>
<dbReference type="Proteomes" id="UP000828390">
    <property type="component" value="Unassembled WGS sequence"/>
</dbReference>
<organism evidence="2 3">
    <name type="scientific">Dreissena polymorpha</name>
    <name type="common">Zebra mussel</name>
    <name type="synonym">Mytilus polymorpha</name>
    <dbReference type="NCBI Taxonomy" id="45954"/>
    <lineage>
        <taxon>Eukaryota</taxon>
        <taxon>Metazoa</taxon>
        <taxon>Spiralia</taxon>
        <taxon>Lophotrochozoa</taxon>
        <taxon>Mollusca</taxon>
        <taxon>Bivalvia</taxon>
        <taxon>Autobranchia</taxon>
        <taxon>Heteroconchia</taxon>
        <taxon>Euheterodonta</taxon>
        <taxon>Imparidentia</taxon>
        <taxon>Neoheterodontei</taxon>
        <taxon>Myida</taxon>
        <taxon>Dreissenoidea</taxon>
        <taxon>Dreissenidae</taxon>
        <taxon>Dreissena</taxon>
    </lineage>
</organism>
<comment type="caution">
    <text evidence="2">The sequence shown here is derived from an EMBL/GenBank/DDBJ whole genome shotgun (WGS) entry which is preliminary data.</text>
</comment>